<dbReference type="SUPFAM" id="SSF46689">
    <property type="entry name" value="Homeodomain-like"/>
    <property type="match status" value="2"/>
</dbReference>
<comment type="caution">
    <text evidence="7">The sequence shown here is derived from an EMBL/GenBank/DDBJ whole genome shotgun (WGS) entry which is preliminary data.</text>
</comment>
<protein>
    <submittedName>
        <fullName evidence="7">DNA-binding response regulator</fullName>
    </submittedName>
</protein>
<organism evidence="7 8">
    <name type="scientific">Anaerobacillus alkalilacustris</name>
    <dbReference type="NCBI Taxonomy" id="393763"/>
    <lineage>
        <taxon>Bacteria</taxon>
        <taxon>Bacillati</taxon>
        <taxon>Bacillota</taxon>
        <taxon>Bacilli</taxon>
        <taxon>Bacillales</taxon>
        <taxon>Bacillaceae</taxon>
        <taxon>Anaerobacillus</taxon>
    </lineage>
</organism>
<accession>A0A1S2LZG0</accession>
<dbReference type="InterPro" id="IPR018062">
    <property type="entry name" value="HTH_AraC-typ_CS"/>
</dbReference>
<keyword evidence="3" id="KW-0804">Transcription</keyword>
<dbReference type="PROSITE" id="PS00041">
    <property type="entry name" value="HTH_ARAC_FAMILY_1"/>
    <property type="match status" value="1"/>
</dbReference>
<dbReference type="PROSITE" id="PS50110">
    <property type="entry name" value="RESPONSE_REGULATORY"/>
    <property type="match status" value="1"/>
</dbReference>
<dbReference type="InterPro" id="IPR020449">
    <property type="entry name" value="Tscrpt_reg_AraC-type_HTH"/>
</dbReference>
<dbReference type="Gene3D" id="1.10.10.60">
    <property type="entry name" value="Homeodomain-like"/>
    <property type="match status" value="2"/>
</dbReference>
<keyword evidence="8" id="KW-1185">Reference proteome</keyword>
<name>A0A1S2LZG0_9BACI</name>
<keyword evidence="1" id="KW-0805">Transcription regulation</keyword>
<evidence type="ECO:0000259" key="5">
    <source>
        <dbReference type="PROSITE" id="PS01124"/>
    </source>
</evidence>
<feature type="modified residue" description="4-aspartylphosphate" evidence="4">
    <location>
        <position position="59"/>
    </location>
</feature>
<evidence type="ECO:0000313" key="7">
    <source>
        <dbReference type="EMBL" id="OIJ17674.1"/>
    </source>
</evidence>
<evidence type="ECO:0000256" key="4">
    <source>
        <dbReference type="PROSITE-ProRule" id="PRU00169"/>
    </source>
</evidence>
<dbReference type="PANTHER" id="PTHR43280">
    <property type="entry name" value="ARAC-FAMILY TRANSCRIPTIONAL REGULATOR"/>
    <property type="match status" value="1"/>
</dbReference>
<dbReference type="PROSITE" id="PS01124">
    <property type="entry name" value="HTH_ARAC_FAMILY_2"/>
    <property type="match status" value="1"/>
</dbReference>
<dbReference type="Proteomes" id="UP000179524">
    <property type="component" value="Unassembled WGS sequence"/>
</dbReference>
<dbReference type="Gene3D" id="3.40.50.2300">
    <property type="match status" value="1"/>
</dbReference>
<evidence type="ECO:0000256" key="2">
    <source>
        <dbReference type="ARBA" id="ARBA00023125"/>
    </source>
</evidence>
<dbReference type="Pfam" id="PF00072">
    <property type="entry name" value="Response_reg"/>
    <property type="match status" value="1"/>
</dbReference>
<dbReference type="GO" id="GO:0003700">
    <property type="term" value="F:DNA-binding transcription factor activity"/>
    <property type="evidence" value="ECO:0007669"/>
    <property type="project" value="InterPro"/>
</dbReference>
<dbReference type="Pfam" id="PF12833">
    <property type="entry name" value="HTH_18"/>
    <property type="match status" value="1"/>
</dbReference>
<dbReference type="InterPro" id="IPR001789">
    <property type="entry name" value="Sig_transdc_resp-reg_receiver"/>
</dbReference>
<feature type="domain" description="Response regulatory" evidence="6">
    <location>
        <begin position="7"/>
        <end position="124"/>
    </location>
</feature>
<dbReference type="GO" id="GO:0043565">
    <property type="term" value="F:sequence-specific DNA binding"/>
    <property type="evidence" value="ECO:0007669"/>
    <property type="project" value="InterPro"/>
</dbReference>
<sequence>MHDELCRVLIVDDELLIRQGIKHYINWEEEGFQIVGEASNGKEALALIASTDPHIIITDIVMPIIDGEELTRVVKEEYPQIEVIILSSFGEFDYVRSTFQCGVVDYILKPKLDGKILLEVLKKASNRIPHFQLTKKQSDSHLSIEKMIYKLISGYEVNYVPEQIAEIFPYKSYYLLGIPSEHQSTTNEMGHYITNKQKKLEMLLSSNLSKTNYYSFKPDKNLIVFLFNIDKSERSNLVAHVKKLAETERGTTFILTKEFSSLEEIETAYNKMLVEMLQYKFYFPDQLFITHENLPQPIPKCEGFNLDWFTSEFKRENFDSALKYLEEHVLTLSTCYTTDIYEFKSFFNNIIFNITILLSNMEYEIEELDKAKYTYLRAIDESENASEVLIHWNKFLVNAKHHITSCKSKAGNPNINKLMQYIANHYAEPITLTEVAKHFHFNPSYLSNYFTTHNKESFTEYLNKIRIEEASKLLKQNTAAISEIGSMVGYSDHSYFCKVFKKTMGISPSQYRRKQQLK</sequence>
<dbReference type="InterPro" id="IPR018060">
    <property type="entry name" value="HTH_AraC"/>
</dbReference>
<dbReference type="InterPro" id="IPR009057">
    <property type="entry name" value="Homeodomain-like_sf"/>
</dbReference>
<dbReference type="SUPFAM" id="SSF52172">
    <property type="entry name" value="CheY-like"/>
    <property type="match status" value="1"/>
</dbReference>
<dbReference type="GO" id="GO:0000160">
    <property type="term" value="P:phosphorelay signal transduction system"/>
    <property type="evidence" value="ECO:0007669"/>
    <property type="project" value="InterPro"/>
</dbReference>
<reference evidence="7 8" key="1">
    <citation type="submission" date="2016-10" db="EMBL/GenBank/DDBJ databases">
        <title>Draft genome sequences of four alkaliphilic bacteria belonging to the Anaerobacillus genus.</title>
        <authorList>
            <person name="Bassil N.M."/>
            <person name="Lloyd J.R."/>
        </authorList>
    </citation>
    <scope>NUCLEOTIDE SEQUENCE [LARGE SCALE GENOMIC DNA]</scope>
    <source>
        <strain evidence="7 8">DSM 18345</strain>
    </source>
</reference>
<dbReference type="AlphaFoldDB" id="A0A1S2LZG0"/>
<dbReference type="InterPro" id="IPR011006">
    <property type="entry name" value="CheY-like_superfamily"/>
</dbReference>
<evidence type="ECO:0000256" key="1">
    <source>
        <dbReference type="ARBA" id="ARBA00023015"/>
    </source>
</evidence>
<keyword evidence="2 7" id="KW-0238">DNA-binding</keyword>
<dbReference type="SMART" id="SM00342">
    <property type="entry name" value="HTH_ARAC"/>
    <property type="match status" value="1"/>
</dbReference>
<feature type="domain" description="HTH araC/xylS-type" evidence="5">
    <location>
        <begin position="416"/>
        <end position="514"/>
    </location>
</feature>
<dbReference type="PRINTS" id="PR00032">
    <property type="entry name" value="HTHARAC"/>
</dbReference>
<evidence type="ECO:0000259" key="6">
    <source>
        <dbReference type="PROSITE" id="PS50110"/>
    </source>
</evidence>
<dbReference type="CDD" id="cd17536">
    <property type="entry name" value="REC_YesN-like"/>
    <property type="match status" value="1"/>
</dbReference>
<dbReference type="EMBL" id="MLQR01000001">
    <property type="protein sequence ID" value="OIJ17674.1"/>
    <property type="molecule type" value="Genomic_DNA"/>
</dbReference>
<dbReference type="PANTHER" id="PTHR43280:SF2">
    <property type="entry name" value="HTH-TYPE TRANSCRIPTIONAL REGULATOR EXSA"/>
    <property type="match status" value="1"/>
</dbReference>
<dbReference type="SMART" id="SM00448">
    <property type="entry name" value="REC"/>
    <property type="match status" value="1"/>
</dbReference>
<evidence type="ECO:0000256" key="3">
    <source>
        <dbReference type="ARBA" id="ARBA00023163"/>
    </source>
</evidence>
<evidence type="ECO:0000313" key="8">
    <source>
        <dbReference type="Proteomes" id="UP000179524"/>
    </source>
</evidence>
<gene>
    <name evidence="7" type="ORF">BKP37_02885</name>
</gene>
<keyword evidence="4" id="KW-0597">Phosphoprotein</keyword>
<proteinExistence type="predicted"/>